<sequence length="68" mass="7923">MYQHYPPEYKDANKSIEIPALPFSLRKSHIPVRGLRFLSSKIENKPWIGMFNLSTISCIFNLKLGISW</sequence>
<evidence type="ECO:0000313" key="2">
    <source>
        <dbReference type="Proteomes" id="UP000277204"/>
    </source>
</evidence>
<protein>
    <submittedName>
        <fullName evidence="1">Uncharacterized protein</fullName>
    </submittedName>
</protein>
<dbReference type="Proteomes" id="UP000277204">
    <property type="component" value="Unassembled WGS sequence"/>
</dbReference>
<name>A0A183LS39_9TREM</name>
<dbReference type="EMBL" id="UZAI01002492">
    <property type="protein sequence ID" value="VDO72096.1"/>
    <property type="molecule type" value="Genomic_DNA"/>
</dbReference>
<proteinExistence type="predicted"/>
<evidence type="ECO:0000313" key="1">
    <source>
        <dbReference type="EMBL" id="VDO72096.1"/>
    </source>
</evidence>
<accession>A0A183LS39</accession>
<gene>
    <name evidence="1" type="ORF">SMRZ_LOCUS6614</name>
</gene>
<keyword evidence="2" id="KW-1185">Reference proteome</keyword>
<dbReference type="AlphaFoldDB" id="A0A183LS39"/>
<organism evidence="1 2">
    <name type="scientific">Schistosoma margrebowiei</name>
    <dbReference type="NCBI Taxonomy" id="48269"/>
    <lineage>
        <taxon>Eukaryota</taxon>
        <taxon>Metazoa</taxon>
        <taxon>Spiralia</taxon>
        <taxon>Lophotrochozoa</taxon>
        <taxon>Platyhelminthes</taxon>
        <taxon>Trematoda</taxon>
        <taxon>Digenea</taxon>
        <taxon>Strigeidida</taxon>
        <taxon>Schistosomatoidea</taxon>
        <taxon>Schistosomatidae</taxon>
        <taxon>Schistosoma</taxon>
    </lineage>
</organism>
<reference evidence="1 2" key="1">
    <citation type="submission" date="2018-11" db="EMBL/GenBank/DDBJ databases">
        <authorList>
            <consortium name="Pathogen Informatics"/>
        </authorList>
    </citation>
    <scope>NUCLEOTIDE SEQUENCE [LARGE SCALE GENOMIC DNA]</scope>
    <source>
        <strain evidence="1 2">Zambia</strain>
    </source>
</reference>